<dbReference type="Proteomes" id="UP000677054">
    <property type="component" value="Unassembled WGS sequence"/>
</dbReference>
<name>A0A7R9AHU5_9CRUS</name>
<dbReference type="AlphaFoldDB" id="A0A7R9AHU5"/>
<protein>
    <submittedName>
        <fullName evidence="1">Uncharacterized protein</fullName>
    </submittedName>
</protein>
<gene>
    <name evidence="1" type="ORF">DSTB1V02_LOCUS14040</name>
</gene>
<reference evidence="1" key="1">
    <citation type="submission" date="2020-11" db="EMBL/GenBank/DDBJ databases">
        <authorList>
            <person name="Tran Van P."/>
        </authorList>
    </citation>
    <scope>NUCLEOTIDE SEQUENCE</scope>
</reference>
<evidence type="ECO:0000313" key="2">
    <source>
        <dbReference type="Proteomes" id="UP000677054"/>
    </source>
</evidence>
<dbReference type="EMBL" id="LR908354">
    <property type="protein sequence ID" value="CAD7254294.1"/>
    <property type="molecule type" value="Genomic_DNA"/>
</dbReference>
<proteinExistence type="predicted"/>
<dbReference type="EMBL" id="CAJPEV010008836">
    <property type="protein sequence ID" value="CAG0905437.1"/>
    <property type="molecule type" value="Genomic_DNA"/>
</dbReference>
<evidence type="ECO:0000313" key="1">
    <source>
        <dbReference type="EMBL" id="CAD7254294.1"/>
    </source>
</evidence>
<sequence length="85" mass="9184">MQGPQVGGMKPIPKPMGWRMCKMLTTCGKDSQRGTNMVKSLTVVRIGAMEGCQGDITTMYTTPLRDMEVQSTGLTRGVCGNSLPM</sequence>
<accession>A0A7R9AHU5</accession>
<organism evidence="1">
    <name type="scientific">Darwinula stevensoni</name>
    <dbReference type="NCBI Taxonomy" id="69355"/>
    <lineage>
        <taxon>Eukaryota</taxon>
        <taxon>Metazoa</taxon>
        <taxon>Ecdysozoa</taxon>
        <taxon>Arthropoda</taxon>
        <taxon>Crustacea</taxon>
        <taxon>Oligostraca</taxon>
        <taxon>Ostracoda</taxon>
        <taxon>Podocopa</taxon>
        <taxon>Podocopida</taxon>
        <taxon>Darwinulocopina</taxon>
        <taxon>Darwinuloidea</taxon>
        <taxon>Darwinulidae</taxon>
        <taxon>Darwinula</taxon>
    </lineage>
</organism>
<keyword evidence="2" id="KW-1185">Reference proteome</keyword>